<evidence type="ECO:0000313" key="11">
    <source>
        <dbReference type="Proteomes" id="UP001321249"/>
    </source>
</evidence>
<evidence type="ECO:0000313" key="10">
    <source>
        <dbReference type="Proteomes" id="UP001219901"/>
    </source>
</evidence>
<organism evidence="9 10">
    <name type="scientific">Candidatus Lucifugimonas marina</name>
    <dbReference type="NCBI Taxonomy" id="3038979"/>
    <lineage>
        <taxon>Bacteria</taxon>
        <taxon>Bacillati</taxon>
        <taxon>Chloroflexota</taxon>
        <taxon>Dehalococcoidia</taxon>
        <taxon>SAR202 cluster</taxon>
        <taxon>Candidatus Lucifugimonadales</taxon>
        <taxon>Candidatus Lucifugimonadaceae</taxon>
        <taxon>Candidatus Lucifugimonas</taxon>
    </lineage>
</organism>
<keyword evidence="10" id="KW-1185">Reference proteome</keyword>
<reference evidence="10 11" key="1">
    <citation type="submission" date="2019-11" db="EMBL/GenBank/DDBJ databases">
        <authorList>
            <person name="Cho J.-C."/>
        </authorList>
    </citation>
    <scope>NUCLEOTIDE SEQUENCE [LARGE SCALE GENOMIC DNA]</scope>
    <source>
        <strain evidence="9 10">JH1073</strain>
        <strain evidence="8 11">JH702</strain>
    </source>
</reference>
<evidence type="ECO:0000256" key="4">
    <source>
        <dbReference type="RuleBase" id="RU000639"/>
    </source>
</evidence>
<keyword evidence="3 4" id="KW-0346">Stress response</keyword>
<dbReference type="HAMAP" id="MF_01151">
    <property type="entry name" value="GrpE"/>
    <property type="match status" value="1"/>
</dbReference>
<dbReference type="Gene3D" id="3.90.20.20">
    <property type="match status" value="1"/>
</dbReference>
<evidence type="ECO:0000313" key="8">
    <source>
        <dbReference type="EMBL" id="MDG0867740.1"/>
    </source>
</evidence>
<dbReference type="EMBL" id="CP046147">
    <property type="protein sequence ID" value="WFG39897.1"/>
    <property type="molecule type" value="Genomic_DNA"/>
</dbReference>
<dbReference type="GO" id="GO:0000774">
    <property type="term" value="F:adenyl-nucleotide exchange factor activity"/>
    <property type="evidence" value="ECO:0007669"/>
    <property type="project" value="InterPro"/>
</dbReference>
<comment type="function">
    <text evidence="3 4">Participates actively in the response to hyperosmotic and heat shock by preventing the aggregation of stress-denatured proteins, in association with DnaK and GrpE. It is the nucleotide exchange factor for DnaK and may function as a thermosensor. Unfolded proteins bind initially to DnaJ; upon interaction with the DnaJ-bound protein, DnaK hydrolyzes its bound ATP, resulting in the formation of a stable complex. GrpE releases ADP from DnaK; ATP binding to DnaK triggers the release of the substrate protein, thus completing the reaction cycle. Several rounds of ATP-dependent interactions between DnaJ, DnaK and GrpE are required for fully efficient folding.</text>
</comment>
<evidence type="ECO:0000256" key="3">
    <source>
        <dbReference type="HAMAP-Rule" id="MF_01151"/>
    </source>
</evidence>
<dbReference type="InterPro" id="IPR009012">
    <property type="entry name" value="GrpE_head"/>
</dbReference>
<evidence type="ECO:0000313" key="9">
    <source>
        <dbReference type="EMBL" id="WFG39897.1"/>
    </source>
</evidence>
<comment type="subcellular location">
    <subcellularLocation>
        <location evidence="3">Cytoplasm</location>
    </subcellularLocation>
</comment>
<keyword evidence="6" id="KW-0175">Coiled coil</keyword>
<dbReference type="PANTHER" id="PTHR21237">
    <property type="entry name" value="GRPE PROTEIN"/>
    <property type="match status" value="1"/>
</dbReference>
<dbReference type="AlphaFoldDB" id="A0AAJ5ZEB4"/>
<evidence type="ECO:0000256" key="5">
    <source>
        <dbReference type="RuleBase" id="RU004478"/>
    </source>
</evidence>
<name>A0AAJ5ZEB4_9CHLR</name>
<reference evidence="10" key="3">
    <citation type="submission" date="2023-06" db="EMBL/GenBank/DDBJ databases">
        <title>Pangenomics reveal diversification of enzyme families and niche specialization in globally abundant SAR202 bacteria.</title>
        <authorList>
            <person name="Saw J.H.W."/>
        </authorList>
    </citation>
    <scope>NUCLEOTIDE SEQUENCE [LARGE SCALE GENOMIC DNA]</scope>
    <source>
        <strain evidence="10">JH1073</strain>
    </source>
</reference>
<dbReference type="EMBL" id="WMBE01000003">
    <property type="protein sequence ID" value="MDG0867740.1"/>
    <property type="molecule type" value="Genomic_DNA"/>
</dbReference>
<dbReference type="CDD" id="cd00446">
    <property type="entry name" value="GrpE"/>
    <property type="match status" value="1"/>
</dbReference>
<dbReference type="InterPro" id="IPR013805">
    <property type="entry name" value="GrpE_CC"/>
</dbReference>
<dbReference type="SUPFAM" id="SSF58014">
    <property type="entry name" value="Coiled-coil domain of nucleotide exchange factor GrpE"/>
    <property type="match status" value="1"/>
</dbReference>
<gene>
    <name evidence="3 9" type="primary">grpE</name>
    <name evidence="8" type="ORF">GKO46_11740</name>
    <name evidence="9" type="ORF">GKO48_09795</name>
</gene>
<dbReference type="Pfam" id="PF01025">
    <property type="entry name" value="GrpE"/>
    <property type="match status" value="1"/>
</dbReference>
<proteinExistence type="inferred from homology"/>
<dbReference type="GO" id="GO:0006457">
    <property type="term" value="P:protein folding"/>
    <property type="evidence" value="ECO:0007669"/>
    <property type="project" value="InterPro"/>
</dbReference>
<feature type="region of interest" description="Disordered" evidence="7">
    <location>
        <begin position="50"/>
        <end position="81"/>
    </location>
</feature>
<evidence type="ECO:0000256" key="7">
    <source>
        <dbReference type="SAM" id="MobiDB-lite"/>
    </source>
</evidence>
<sequence length="232" mass="26147">MRYTGREGSGRRASADTLVCWRCLIEIPRHLFTHLLIGHYKTLSEIEDKNAQDETADSDQVADSDAVVDSTEESGESNDELAEALREKDQFKRLAQRAQADLVNYRRRIEGEQESSRLRNQQRIVLKFADVIDQLDVALNSDGVDSADSGWLEGITAIQKNFVSALTSEGFERFECVGEQFDPRKHEALLSSPTAEHEPNTVITELRPGYMRNDEVVRPAQVQIAVEPPETD</sequence>
<dbReference type="GO" id="GO:0005737">
    <property type="term" value="C:cytoplasm"/>
    <property type="evidence" value="ECO:0007669"/>
    <property type="project" value="UniProtKB-SubCell"/>
</dbReference>
<accession>A0AAJ5ZEB4</accession>
<dbReference type="Gene3D" id="2.30.22.10">
    <property type="entry name" value="Head domain of nucleotide exchange factor GrpE"/>
    <property type="match status" value="1"/>
</dbReference>
<keyword evidence="3" id="KW-0963">Cytoplasm</keyword>
<feature type="coiled-coil region" evidence="6">
    <location>
        <begin position="81"/>
        <end position="115"/>
    </location>
</feature>
<reference evidence="9" key="2">
    <citation type="journal article" date="2023" name="Nat. Commun.">
        <title>Cultivation of marine bacteria of the SAR202 clade.</title>
        <authorList>
            <person name="Lim Y."/>
            <person name="Seo J.H."/>
            <person name="Giovannoni S.J."/>
            <person name="Kang I."/>
            <person name="Cho J.C."/>
        </authorList>
    </citation>
    <scope>NUCLEOTIDE SEQUENCE</scope>
    <source>
        <strain evidence="9">JH1073</strain>
    </source>
</reference>
<feature type="compositionally biased region" description="Acidic residues" evidence="7">
    <location>
        <begin position="70"/>
        <end position="81"/>
    </location>
</feature>
<evidence type="ECO:0000256" key="2">
    <source>
        <dbReference type="ARBA" id="ARBA00023186"/>
    </source>
</evidence>
<dbReference type="PANTHER" id="PTHR21237:SF23">
    <property type="entry name" value="GRPE PROTEIN HOMOLOG, MITOCHONDRIAL"/>
    <property type="match status" value="1"/>
</dbReference>
<dbReference type="GO" id="GO:0042803">
    <property type="term" value="F:protein homodimerization activity"/>
    <property type="evidence" value="ECO:0007669"/>
    <property type="project" value="InterPro"/>
</dbReference>
<dbReference type="GO" id="GO:0051087">
    <property type="term" value="F:protein-folding chaperone binding"/>
    <property type="evidence" value="ECO:0007669"/>
    <property type="project" value="InterPro"/>
</dbReference>
<keyword evidence="2 3" id="KW-0143">Chaperone</keyword>
<protein>
    <recommendedName>
        <fullName evidence="3 4">Protein GrpE</fullName>
    </recommendedName>
    <alternativeName>
        <fullName evidence="3">HSP-70 cofactor</fullName>
    </alternativeName>
</protein>
<dbReference type="Proteomes" id="UP001219901">
    <property type="component" value="Chromosome"/>
</dbReference>
<dbReference type="SUPFAM" id="SSF51064">
    <property type="entry name" value="Head domain of nucleotide exchange factor GrpE"/>
    <property type="match status" value="1"/>
</dbReference>
<dbReference type="PROSITE" id="PS01071">
    <property type="entry name" value="GRPE"/>
    <property type="match status" value="1"/>
</dbReference>
<dbReference type="GO" id="GO:0051082">
    <property type="term" value="F:unfolded protein binding"/>
    <property type="evidence" value="ECO:0007669"/>
    <property type="project" value="TreeGrafter"/>
</dbReference>
<evidence type="ECO:0000256" key="1">
    <source>
        <dbReference type="ARBA" id="ARBA00009054"/>
    </source>
</evidence>
<comment type="subunit">
    <text evidence="3">Homodimer.</text>
</comment>
<comment type="similarity">
    <text evidence="1 3 5">Belongs to the GrpE family.</text>
</comment>
<dbReference type="InterPro" id="IPR000740">
    <property type="entry name" value="GrpE"/>
</dbReference>
<dbReference type="Proteomes" id="UP001321249">
    <property type="component" value="Unassembled WGS sequence"/>
</dbReference>
<evidence type="ECO:0000256" key="6">
    <source>
        <dbReference type="SAM" id="Coils"/>
    </source>
</evidence>
<dbReference type="PRINTS" id="PR00773">
    <property type="entry name" value="GRPEPROTEIN"/>
</dbReference>